<gene>
    <name evidence="2" type="ORF">V2J18_07085</name>
</gene>
<organism evidence="2 3">
    <name type="scientific">Lysobacter firmicutimachus</name>
    <dbReference type="NCBI Taxonomy" id="1792846"/>
    <lineage>
        <taxon>Bacteria</taxon>
        <taxon>Pseudomonadati</taxon>
        <taxon>Pseudomonadota</taxon>
        <taxon>Gammaproteobacteria</taxon>
        <taxon>Lysobacterales</taxon>
        <taxon>Lysobacteraceae</taxon>
        <taxon>Lysobacter</taxon>
    </lineage>
</organism>
<reference evidence="2 3" key="1">
    <citation type="submission" date="2024-02" db="EMBL/GenBank/DDBJ databases">
        <title>Lysobacter Genome Sequencing and Mining.</title>
        <authorList>
            <person name="Bierman J."/>
            <person name="Walker M.C."/>
        </authorList>
    </citation>
    <scope>NUCLEOTIDE SEQUENCE [LARGE SCALE GENOMIC DNA]</scope>
    <source>
        <strain evidence="2 3">PB6250</strain>
    </source>
</reference>
<dbReference type="EMBL" id="JBANDL010000002">
    <property type="protein sequence ID" value="MEI2454441.1"/>
    <property type="molecule type" value="Genomic_DNA"/>
</dbReference>
<feature type="signal peptide" evidence="1">
    <location>
        <begin position="1"/>
        <end position="24"/>
    </location>
</feature>
<sequence>MTSKIRCQFLVLTALAVLPLCSCATLSGKVQEKRGALDGVKILSRSKFPPYTGYIKTWVVLGAMHDSRPVDFFYPYFEDGDPIPAEGDVCTISFHSELVSGQAGEKIVNEFSAKVVDDLRCK</sequence>
<dbReference type="Proteomes" id="UP001387215">
    <property type="component" value="Unassembled WGS sequence"/>
</dbReference>
<evidence type="ECO:0008006" key="4">
    <source>
        <dbReference type="Google" id="ProtNLM"/>
    </source>
</evidence>
<accession>A0ABU8D0A4</accession>
<keyword evidence="3" id="KW-1185">Reference proteome</keyword>
<proteinExistence type="predicted"/>
<comment type="caution">
    <text evidence="2">The sequence shown here is derived from an EMBL/GenBank/DDBJ whole genome shotgun (WGS) entry which is preliminary data.</text>
</comment>
<evidence type="ECO:0000313" key="3">
    <source>
        <dbReference type="Proteomes" id="UP001387215"/>
    </source>
</evidence>
<feature type="chain" id="PRO_5045609359" description="Lipoprotein" evidence="1">
    <location>
        <begin position="25"/>
        <end position="122"/>
    </location>
</feature>
<evidence type="ECO:0000313" key="2">
    <source>
        <dbReference type="EMBL" id="MEI2454441.1"/>
    </source>
</evidence>
<dbReference type="RefSeq" id="WP_336131403.1">
    <property type="nucleotide sequence ID" value="NZ_JBANDL010000002.1"/>
</dbReference>
<protein>
    <recommendedName>
        <fullName evidence="4">Lipoprotein</fullName>
    </recommendedName>
</protein>
<evidence type="ECO:0000256" key="1">
    <source>
        <dbReference type="SAM" id="SignalP"/>
    </source>
</evidence>
<name>A0ABU8D0A4_9GAMM</name>
<keyword evidence="1" id="KW-0732">Signal</keyword>